<name>A0A5J5FB29_9PEZI</name>
<gene>
    <name evidence="2" type="ORF">FN846DRAFT_885729</name>
</gene>
<feature type="region of interest" description="Disordered" evidence="1">
    <location>
        <begin position="43"/>
        <end position="81"/>
    </location>
</feature>
<dbReference type="InParanoid" id="A0A5J5FB29"/>
<organism evidence="2 3">
    <name type="scientific">Sphaerosporella brunnea</name>
    <dbReference type="NCBI Taxonomy" id="1250544"/>
    <lineage>
        <taxon>Eukaryota</taxon>
        <taxon>Fungi</taxon>
        <taxon>Dikarya</taxon>
        <taxon>Ascomycota</taxon>
        <taxon>Pezizomycotina</taxon>
        <taxon>Pezizomycetes</taxon>
        <taxon>Pezizales</taxon>
        <taxon>Pyronemataceae</taxon>
        <taxon>Sphaerosporella</taxon>
    </lineage>
</organism>
<dbReference type="AlphaFoldDB" id="A0A5J5FB29"/>
<keyword evidence="3" id="KW-1185">Reference proteome</keyword>
<dbReference type="EMBL" id="VXIS01000003">
    <property type="protein sequence ID" value="KAA8914724.1"/>
    <property type="molecule type" value="Genomic_DNA"/>
</dbReference>
<sequence>MKQLEAAHLIAQRSSPYLGFLYPRRIIFREQVAGKQSVDAVGDYDSGAKTDLGSDLEGTGGDGTEIHSDHDAREGADSAAEASQPVHLAACDLYAYTTYIPWTSRRNAAARACELSLRTGEANWSLATSSSGPGSSPAVC</sequence>
<evidence type="ECO:0000256" key="1">
    <source>
        <dbReference type="SAM" id="MobiDB-lite"/>
    </source>
</evidence>
<dbReference type="Proteomes" id="UP000326924">
    <property type="component" value="Unassembled WGS sequence"/>
</dbReference>
<protein>
    <submittedName>
        <fullName evidence="2">Uncharacterized protein</fullName>
    </submittedName>
</protein>
<reference evidence="2 3" key="1">
    <citation type="submission" date="2019-09" db="EMBL/GenBank/DDBJ databases">
        <title>Draft genome of the ectomycorrhizal ascomycete Sphaerosporella brunnea.</title>
        <authorList>
            <consortium name="DOE Joint Genome Institute"/>
            <person name="Benucci G.M."/>
            <person name="Marozzi G."/>
            <person name="Antonielli L."/>
            <person name="Sanchez S."/>
            <person name="Marco P."/>
            <person name="Wang X."/>
            <person name="Falini L.B."/>
            <person name="Barry K."/>
            <person name="Haridas S."/>
            <person name="Lipzen A."/>
            <person name="Labutti K."/>
            <person name="Grigoriev I.V."/>
            <person name="Murat C."/>
            <person name="Martin F."/>
            <person name="Albertini E."/>
            <person name="Donnini D."/>
            <person name="Bonito G."/>
        </authorList>
    </citation>
    <scope>NUCLEOTIDE SEQUENCE [LARGE SCALE GENOMIC DNA]</scope>
    <source>
        <strain evidence="2 3">Sb_GMNB300</strain>
    </source>
</reference>
<evidence type="ECO:0000313" key="2">
    <source>
        <dbReference type="EMBL" id="KAA8914724.1"/>
    </source>
</evidence>
<accession>A0A5J5FB29</accession>
<feature type="compositionally biased region" description="Basic and acidic residues" evidence="1">
    <location>
        <begin position="64"/>
        <end position="76"/>
    </location>
</feature>
<evidence type="ECO:0000313" key="3">
    <source>
        <dbReference type="Proteomes" id="UP000326924"/>
    </source>
</evidence>
<proteinExistence type="predicted"/>
<comment type="caution">
    <text evidence="2">The sequence shown here is derived from an EMBL/GenBank/DDBJ whole genome shotgun (WGS) entry which is preliminary data.</text>
</comment>